<evidence type="ECO:0000313" key="2">
    <source>
        <dbReference type="Proteomes" id="UP000030302"/>
    </source>
</evidence>
<dbReference type="EMBL" id="CP009962">
    <property type="protein sequence ID" value="AIY40375.1"/>
    <property type="molecule type" value="Genomic_DNA"/>
</dbReference>
<gene>
    <name evidence="1" type="ORF">LT85_1217</name>
</gene>
<reference evidence="2" key="1">
    <citation type="journal article" date="2014" name="Soil Biol. Biochem.">
        <title>Structure and function of bacterial communities in ageing soils: Insights from the Mendocino ecological staircase.</title>
        <authorList>
            <person name="Uroz S."/>
            <person name="Tech J.J."/>
            <person name="Sawaya N.A."/>
            <person name="Frey-Klett P."/>
            <person name="Leveau J.H.J."/>
        </authorList>
    </citation>
    <scope>NUCLEOTIDE SEQUENCE [LARGE SCALE GENOMIC DNA]</scope>
    <source>
        <strain evidence="2">Cal35</strain>
    </source>
</reference>
<organism evidence="1 2">
    <name type="scientific">Collimonas arenae</name>
    <dbReference type="NCBI Taxonomy" id="279058"/>
    <lineage>
        <taxon>Bacteria</taxon>
        <taxon>Pseudomonadati</taxon>
        <taxon>Pseudomonadota</taxon>
        <taxon>Betaproteobacteria</taxon>
        <taxon>Burkholderiales</taxon>
        <taxon>Oxalobacteraceae</taxon>
        <taxon>Collimonas</taxon>
    </lineage>
</organism>
<accession>A0A0A1F9C3</accession>
<dbReference type="Proteomes" id="UP000030302">
    <property type="component" value="Chromosome"/>
</dbReference>
<sequence>MYQKAKGLQARFLGKGGKGDNGGFVFHDACILVETLN</sequence>
<dbReference type="STRING" id="279058.LT85_1217"/>
<proteinExistence type="predicted"/>
<evidence type="ECO:0000313" key="1">
    <source>
        <dbReference type="EMBL" id="AIY40375.1"/>
    </source>
</evidence>
<keyword evidence="2" id="KW-1185">Reference proteome</keyword>
<dbReference type="AlphaFoldDB" id="A0A0A1F9C3"/>
<dbReference type="HOGENOM" id="CLU_3342428_0_0_4"/>
<protein>
    <submittedName>
        <fullName evidence="1">Uncharacterized protein</fullName>
    </submittedName>
</protein>
<dbReference type="KEGG" id="care:LT85_1217"/>
<name>A0A0A1F9C3_9BURK</name>